<accession>A0A2P2JW68</accession>
<organism evidence="1">
    <name type="scientific">Rhizophora mucronata</name>
    <name type="common">Asiatic mangrove</name>
    <dbReference type="NCBI Taxonomy" id="61149"/>
    <lineage>
        <taxon>Eukaryota</taxon>
        <taxon>Viridiplantae</taxon>
        <taxon>Streptophyta</taxon>
        <taxon>Embryophyta</taxon>
        <taxon>Tracheophyta</taxon>
        <taxon>Spermatophyta</taxon>
        <taxon>Magnoliopsida</taxon>
        <taxon>eudicotyledons</taxon>
        <taxon>Gunneridae</taxon>
        <taxon>Pentapetalae</taxon>
        <taxon>rosids</taxon>
        <taxon>fabids</taxon>
        <taxon>Malpighiales</taxon>
        <taxon>Rhizophoraceae</taxon>
        <taxon>Rhizophora</taxon>
    </lineage>
</organism>
<sequence>MQRDPKICWKSLQILLPKITKENKQNKVRPVNLTILRGSNFQTHV</sequence>
<proteinExistence type="predicted"/>
<dbReference type="AlphaFoldDB" id="A0A2P2JW68"/>
<dbReference type="EMBL" id="GGEC01017223">
    <property type="protein sequence ID" value="MBW97706.1"/>
    <property type="molecule type" value="Transcribed_RNA"/>
</dbReference>
<evidence type="ECO:0000313" key="1">
    <source>
        <dbReference type="EMBL" id="MBW97706.1"/>
    </source>
</evidence>
<protein>
    <submittedName>
        <fullName evidence="1">Uncharacterized protein</fullName>
    </submittedName>
</protein>
<reference evidence="1" key="1">
    <citation type="submission" date="2018-02" db="EMBL/GenBank/DDBJ databases">
        <title>Rhizophora mucronata_Transcriptome.</title>
        <authorList>
            <person name="Meera S.P."/>
            <person name="Sreeshan A."/>
            <person name="Augustine A."/>
        </authorList>
    </citation>
    <scope>NUCLEOTIDE SEQUENCE</scope>
    <source>
        <tissue evidence="1">Leaf</tissue>
    </source>
</reference>
<name>A0A2P2JW68_RHIMU</name>